<protein>
    <submittedName>
        <fullName evidence="2">Auxin-induced protein 15A</fullName>
    </submittedName>
</protein>
<dbReference type="PANTHER" id="PTHR31929">
    <property type="entry name" value="SAUR-LIKE AUXIN-RESPONSIVE PROTEIN FAMILY-RELATED"/>
    <property type="match status" value="1"/>
</dbReference>
<reference evidence="2 3" key="1">
    <citation type="journal article" date="2018" name="PLoS Genet.">
        <title>Population sequencing reveals clonal diversity and ancestral inbreeding in the grapevine cultivar Chardonnay.</title>
        <authorList>
            <person name="Roach M.J."/>
            <person name="Johnson D.L."/>
            <person name="Bohlmann J."/>
            <person name="van Vuuren H.J."/>
            <person name="Jones S.J."/>
            <person name="Pretorius I.S."/>
            <person name="Schmidt S.A."/>
            <person name="Borneman A.R."/>
        </authorList>
    </citation>
    <scope>NUCLEOTIDE SEQUENCE [LARGE SCALE GENOMIC DNA]</scope>
    <source>
        <strain evidence="3">cv. Chardonnay</strain>
        <tissue evidence="2">Leaf</tissue>
    </source>
</reference>
<proteinExistence type="inferred from homology"/>
<dbReference type="EMBL" id="QGNW01001567">
    <property type="protein sequence ID" value="RVW36683.1"/>
    <property type="molecule type" value="Genomic_DNA"/>
</dbReference>
<dbReference type="InterPro" id="IPR003676">
    <property type="entry name" value="SAUR_fam"/>
</dbReference>
<dbReference type="AlphaFoldDB" id="A0A438DMK7"/>
<dbReference type="GO" id="GO:0009733">
    <property type="term" value="P:response to auxin"/>
    <property type="evidence" value="ECO:0007669"/>
    <property type="project" value="InterPro"/>
</dbReference>
<evidence type="ECO:0000313" key="2">
    <source>
        <dbReference type="EMBL" id="RVW36683.1"/>
    </source>
</evidence>
<evidence type="ECO:0000313" key="3">
    <source>
        <dbReference type="Proteomes" id="UP000288805"/>
    </source>
</evidence>
<organism evidence="2 3">
    <name type="scientific">Vitis vinifera</name>
    <name type="common">Grape</name>
    <dbReference type="NCBI Taxonomy" id="29760"/>
    <lineage>
        <taxon>Eukaryota</taxon>
        <taxon>Viridiplantae</taxon>
        <taxon>Streptophyta</taxon>
        <taxon>Embryophyta</taxon>
        <taxon>Tracheophyta</taxon>
        <taxon>Spermatophyta</taxon>
        <taxon>Magnoliopsida</taxon>
        <taxon>eudicotyledons</taxon>
        <taxon>Gunneridae</taxon>
        <taxon>Pentapetalae</taxon>
        <taxon>rosids</taxon>
        <taxon>Vitales</taxon>
        <taxon>Vitaceae</taxon>
        <taxon>Viteae</taxon>
        <taxon>Vitis</taxon>
    </lineage>
</organism>
<comment type="caution">
    <text evidence="2">The sequence shown here is derived from an EMBL/GenBank/DDBJ whole genome shotgun (WGS) entry which is preliminary data.</text>
</comment>
<accession>A0A438DMK7</accession>
<name>A0A438DMK7_VITVI</name>
<comment type="similarity">
    <text evidence="1">Belongs to the ARG7 family.</text>
</comment>
<gene>
    <name evidence="2" type="primary">AX15A_7</name>
    <name evidence="2" type="ORF">CK203_104668</name>
</gene>
<evidence type="ECO:0000256" key="1">
    <source>
        <dbReference type="ARBA" id="ARBA00006974"/>
    </source>
</evidence>
<dbReference type="Pfam" id="PF02519">
    <property type="entry name" value="Auxin_inducible"/>
    <property type="match status" value="1"/>
</dbReference>
<sequence>MGFRLPGIVNAKQVVQQVCKGAEAKNVPKGYFAVYVGEVQKKRFVVPISYLNPSFQNLLSQAEEQFGFDHPMGGLTIPCTEEAFINLTFSLNCS</sequence>
<dbReference type="Proteomes" id="UP000288805">
    <property type="component" value="Unassembled WGS sequence"/>
</dbReference>